<name>A0A8J5WGC3_ZIZPA</name>
<keyword evidence="2" id="KW-1185">Reference proteome</keyword>
<dbReference type="OrthoDB" id="1934092at2759"/>
<gene>
    <name evidence="1" type="ORF">GUJ93_ZPchr0011g28569</name>
</gene>
<dbReference type="EMBL" id="JAAALK010000081">
    <property type="protein sequence ID" value="KAG8088861.1"/>
    <property type="molecule type" value="Genomic_DNA"/>
</dbReference>
<sequence length="72" mass="8453">MLEAKAARVPDAIPSSEREQVRVYQEKFAKWKHIDSPENNPDMPWEFTETNMKKVMLYPVLCGFLELISVLR</sequence>
<accession>A0A8J5WGC3</accession>
<dbReference type="AlphaFoldDB" id="A0A8J5WGC3"/>
<organism evidence="1 2">
    <name type="scientific">Zizania palustris</name>
    <name type="common">Northern wild rice</name>
    <dbReference type="NCBI Taxonomy" id="103762"/>
    <lineage>
        <taxon>Eukaryota</taxon>
        <taxon>Viridiplantae</taxon>
        <taxon>Streptophyta</taxon>
        <taxon>Embryophyta</taxon>
        <taxon>Tracheophyta</taxon>
        <taxon>Spermatophyta</taxon>
        <taxon>Magnoliopsida</taxon>
        <taxon>Liliopsida</taxon>
        <taxon>Poales</taxon>
        <taxon>Poaceae</taxon>
        <taxon>BOP clade</taxon>
        <taxon>Oryzoideae</taxon>
        <taxon>Oryzeae</taxon>
        <taxon>Zizaniinae</taxon>
        <taxon>Zizania</taxon>
    </lineage>
</organism>
<comment type="caution">
    <text evidence="1">The sequence shown here is derived from an EMBL/GenBank/DDBJ whole genome shotgun (WGS) entry which is preliminary data.</text>
</comment>
<evidence type="ECO:0000313" key="1">
    <source>
        <dbReference type="EMBL" id="KAG8088861.1"/>
    </source>
</evidence>
<protein>
    <submittedName>
        <fullName evidence="1">Uncharacterized protein</fullName>
    </submittedName>
</protein>
<evidence type="ECO:0000313" key="2">
    <source>
        <dbReference type="Proteomes" id="UP000729402"/>
    </source>
</evidence>
<proteinExistence type="predicted"/>
<dbReference type="Proteomes" id="UP000729402">
    <property type="component" value="Unassembled WGS sequence"/>
</dbReference>
<reference evidence="1" key="1">
    <citation type="journal article" date="2021" name="bioRxiv">
        <title>Whole Genome Assembly and Annotation of Northern Wild Rice, Zizania palustris L., Supports a Whole Genome Duplication in the Zizania Genus.</title>
        <authorList>
            <person name="Haas M."/>
            <person name="Kono T."/>
            <person name="Macchietto M."/>
            <person name="Millas R."/>
            <person name="McGilp L."/>
            <person name="Shao M."/>
            <person name="Duquette J."/>
            <person name="Hirsch C.N."/>
            <person name="Kimball J."/>
        </authorList>
    </citation>
    <scope>NUCLEOTIDE SEQUENCE</scope>
    <source>
        <tissue evidence="1">Fresh leaf tissue</tissue>
    </source>
</reference>
<reference evidence="1" key="2">
    <citation type="submission" date="2021-02" db="EMBL/GenBank/DDBJ databases">
        <authorList>
            <person name="Kimball J.A."/>
            <person name="Haas M.W."/>
            <person name="Macchietto M."/>
            <person name="Kono T."/>
            <person name="Duquette J."/>
            <person name="Shao M."/>
        </authorList>
    </citation>
    <scope>NUCLEOTIDE SEQUENCE</scope>
    <source>
        <tissue evidence="1">Fresh leaf tissue</tissue>
    </source>
</reference>